<feature type="transmembrane region" description="Helical" evidence="1">
    <location>
        <begin position="112"/>
        <end position="134"/>
    </location>
</feature>
<dbReference type="InParanoid" id="A0A1Y2LKA6"/>
<dbReference type="Proteomes" id="UP000193240">
    <property type="component" value="Unassembled WGS sequence"/>
</dbReference>
<dbReference type="OMA" id="YALWQVR"/>
<proteinExistence type="predicted"/>
<gene>
    <name evidence="2" type="ORF">B5807_11010</name>
</gene>
<keyword evidence="3" id="KW-1185">Reference proteome</keyword>
<keyword evidence="1" id="KW-0812">Transmembrane</keyword>
<feature type="transmembrane region" description="Helical" evidence="1">
    <location>
        <begin position="187"/>
        <end position="206"/>
    </location>
</feature>
<dbReference type="AlphaFoldDB" id="A0A1Y2LKA6"/>
<keyword evidence="1" id="KW-0472">Membrane</keyword>
<organism evidence="2 3">
    <name type="scientific">Epicoccum nigrum</name>
    <name type="common">Soil fungus</name>
    <name type="synonym">Epicoccum purpurascens</name>
    <dbReference type="NCBI Taxonomy" id="105696"/>
    <lineage>
        <taxon>Eukaryota</taxon>
        <taxon>Fungi</taxon>
        <taxon>Dikarya</taxon>
        <taxon>Ascomycota</taxon>
        <taxon>Pezizomycotina</taxon>
        <taxon>Dothideomycetes</taxon>
        <taxon>Pleosporomycetidae</taxon>
        <taxon>Pleosporales</taxon>
        <taxon>Pleosporineae</taxon>
        <taxon>Didymellaceae</taxon>
        <taxon>Epicoccum</taxon>
    </lineage>
</organism>
<evidence type="ECO:0000313" key="2">
    <source>
        <dbReference type="EMBL" id="OSS44321.1"/>
    </source>
</evidence>
<evidence type="ECO:0000256" key="1">
    <source>
        <dbReference type="SAM" id="Phobius"/>
    </source>
</evidence>
<keyword evidence="1" id="KW-1133">Transmembrane helix</keyword>
<feature type="transmembrane region" description="Helical" evidence="1">
    <location>
        <begin position="67"/>
        <end position="92"/>
    </location>
</feature>
<sequence>MPRYDSLAGSDRDVWQVGTYELDYRRPDYSRESSTTKLVKNIAVPHLTAIDRSAGGLASTARPLRHFYLRSVVGVLGPCIVLFYFIAIWRVYLAPLDSNNPLAFGAPGATWVFYSWFVAGVIGLNLSTYGLAGVEAAMLMEPRWNVKDAMRLMMHADITWSGPGGWMKTVKWIVQTRRSDGPKKLPGRLWFLLAFPSILVFIAWPLSGLCLETTDGFLHGTPGDGSQVIGFSYSNFNERNFGDAYTGAGVTWSNSLDSRIPGQGAAYTPEGFDRSEHAYLEKVPVVLPKDDGLSRTFLTAQAATPIEGSAWGLLLQYNCSIVDKLSDLSLLKDRKPAVANGILNSTQGMLNYYVQGNSSQVFVQNQTDPRGGFQADNIHAVAEMAYQIWPSKEAQMRQLTSSPNGYFSKTSGCYYNQDLNITGDYPGIDQERIFEMVLWQHIYNSSFGDATPPKYNHSLDHTIAELYGAYDYNDFQYTVPANISKTFKPAPMTAIGVQCRSSSSVGTAQINGVHSTYSNFTRSDTPINVQRSRCAGRFGAETLGSMIPKPGSMASANRLDGDWLNTLFTSTAAPPLFYATYTDDPDSVDAGTGYMVRLGFLQAASLRQSLLRAYAAYAVQLVYNGGQGFTTRQGSEVSFSNPNVTAFVAGTVIKQGPMSVGVPLALFALWALLSTSLCAAYGFRKRWTEILDGHTLFRLGVDLDEEDRERVQRYGNIGEVETSVGLNEIPGLVGDTRPGEVVGRIGLVKGSVAVKGKLYY</sequence>
<name>A0A1Y2LKA6_EPING</name>
<dbReference type="EMBL" id="KZ107858">
    <property type="protein sequence ID" value="OSS44321.1"/>
    <property type="molecule type" value="Genomic_DNA"/>
</dbReference>
<reference evidence="2 3" key="1">
    <citation type="journal article" date="2017" name="Genome Announc.">
        <title>Genome sequence of the saprophytic ascomycete Epicoccum nigrum ICMP 19927 strain isolated from New Zealand.</title>
        <authorList>
            <person name="Fokin M."/>
            <person name="Fleetwood D."/>
            <person name="Weir B.S."/>
            <person name="Villas-Boas S.G."/>
        </authorList>
    </citation>
    <scope>NUCLEOTIDE SEQUENCE [LARGE SCALE GENOMIC DNA]</scope>
    <source>
        <strain evidence="2 3">ICMP 19927</strain>
    </source>
</reference>
<feature type="transmembrane region" description="Helical" evidence="1">
    <location>
        <begin position="664"/>
        <end position="683"/>
    </location>
</feature>
<accession>A0A1Y2LKA6</accession>
<evidence type="ECO:0000313" key="3">
    <source>
        <dbReference type="Proteomes" id="UP000193240"/>
    </source>
</evidence>
<protein>
    <submittedName>
        <fullName evidence="2">Uncharacterized protein</fullName>
    </submittedName>
</protein>